<dbReference type="InterPro" id="IPR012340">
    <property type="entry name" value="NA-bd_OB-fold"/>
</dbReference>
<dbReference type="GO" id="GO:1990879">
    <property type="term" value="C:CST complex"/>
    <property type="evidence" value="ECO:0007669"/>
    <property type="project" value="InterPro"/>
</dbReference>
<dbReference type="OrthoDB" id="4022411at2759"/>
<dbReference type="GO" id="GO:0016233">
    <property type="term" value="P:telomere capping"/>
    <property type="evidence" value="ECO:0007669"/>
    <property type="project" value="InterPro"/>
</dbReference>
<evidence type="ECO:0000313" key="2">
    <source>
        <dbReference type="EMBL" id="CCE72535.1"/>
    </source>
</evidence>
<dbReference type="GO" id="GO:0043047">
    <property type="term" value="F:single-stranded telomeric DNA binding"/>
    <property type="evidence" value="ECO:0007669"/>
    <property type="project" value="InterPro"/>
</dbReference>
<dbReference type="InParanoid" id="G8YUK2"/>
<evidence type="ECO:0000313" key="3">
    <source>
        <dbReference type="Proteomes" id="UP000005222"/>
    </source>
</evidence>
<dbReference type="HOGENOM" id="CLU_156003_0_0_1"/>
<sequence>MTKLVIDPLSLSQEFPDASETNSVKIKLLAQVVEYDNQSAILKVTRMVNMPSCTEGDGGQEDQIGISGVSSDEHESMKSRELASQEAPGSHRTLSVNMFNVINSMTAEMTYKGSAVSLIGFFNGESFNVVDCYTFNPSFTMLKQDIQTIMDVRDLQALN</sequence>
<dbReference type="Gene3D" id="2.40.50.140">
    <property type="entry name" value="Nucleic acid-binding proteins"/>
    <property type="match status" value="1"/>
</dbReference>
<organism evidence="2 3">
    <name type="scientific">Pichia sorbitophila (strain ATCC MYA-4447 / BCRC 22081 / CBS 7064 / NBRC 10061 / NRRL Y-12695)</name>
    <name type="common">Hybrid yeast</name>
    <dbReference type="NCBI Taxonomy" id="559304"/>
    <lineage>
        <taxon>Eukaryota</taxon>
        <taxon>Fungi</taxon>
        <taxon>Dikarya</taxon>
        <taxon>Ascomycota</taxon>
        <taxon>Saccharomycotina</taxon>
        <taxon>Pichiomycetes</taxon>
        <taxon>Debaryomycetaceae</taxon>
        <taxon>Millerozyma</taxon>
    </lineage>
</organism>
<dbReference type="EMBL" id="FO082059">
    <property type="protein sequence ID" value="CCE72535.1"/>
    <property type="molecule type" value="Genomic_DNA"/>
</dbReference>
<feature type="region of interest" description="Disordered" evidence="1">
    <location>
        <begin position="53"/>
        <end position="89"/>
    </location>
</feature>
<gene>
    <name evidence="2" type="primary">Piso0_000117</name>
    <name evidence="2" type="ORF">GNLVRS01_PISO0A02376g</name>
</gene>
<feature type="compositionally biased region" description="Basic and acidic residues" evidence="1">
    <location>
        <begin position="71"/>
        <end position="83"/>
    </location>
</feature>
<proteinExistence type="predicted"/>
<dbReference type="Pfam" id="PF12658">
    <property type="entry name" value="Ten1"/>
    <property type="match status" value="1"/>
</dbReference>
<reference evidence="2 3" key="1">
    <citation type="journal article" date="2012" name="G3 (Bethesda)">
        <title>Pichia sorbitophila, an interspecies yeast hybrid reveals early steps of genome resolution following polyploidization.</title>
        <authorList>
            <person name="Leh Louis V."/>
            <person name="Despons L."/>
            <person name="Friedrich A."/>
            <person name="Martin T."/>
            <person name="Durrens P."/>
            <person name="Casaregola S."/>
            <person name="Neuveglise C."/>
            <person name="Fairhead C."/>
            <person name="Marck C."/>
            <person name="Cruz J.A."/>
            <person name="Straub M.L."/>
            <person name="Kugler V."/>
            <person name="Sacerdot C."/>
            <person name="Uzunov Z."/>
            <person name="Thierry A."/>
            <person name="Weiss S."/>
            <person name="Bleykasten C."/>
            <person name="De Montigny J."/>
            <person name="Jacques N."/>
            <person name="Jung P."/>
            <person name="Lemaire M."/>
            <person name="Mallet S."/>
            <person name="Morel G."/>
            <person name="Richard G.F."/>
            <person name="Sarkar A."/>
            <person name="Savel G."/>
            <person name="Schacherer J."/>
            <person name="Seret M.L."/>
            <person name="Talla E."/>
            <person name="Samson G."/>
            <person name="Jubin C."/>
            <person name="Poulain J."/>
            <person name="Vacherie B."/>
            <person name="Barbe V."/>
            <person name="Pelletier E."/>
            <person name="Sherman D.J."/>
            <person name="Westhof E."/>
            <person name="Weissenbach J."/>
            <person name="Baret P.V."/>
            <person name="Wincker P."/>
            <person name="Gaillardin C."/>
            <person name="Dujon B."/>
            <person name="Souciet J.L."/>
        </authorList>
    </citation>
    <scope>NUCLEOTIDE SEQUENCE [LARGE SCALE GENOMIC DNA]</scope>
    <source>
        <strain evidence="3">ATCC MYA-4447 / BCRC 22081 / CBS 7064 / NBRC 10061 / NRRL Y-12695</strain>
    </source>
</reference>
<keyword evidence="3" id="KW-1185">Reference proteome</keyword>
<dbReference type="AlphaFoldDB" id="G8YUK2"/>
<name>G8YUK2_PICSO</name>
<dbReference type="InterPro" id="IPR024222">
    <property type="entry name" value="Ten1_fungal"/>
</dbReference>
<protein>
    <submittedName>
        <fullName evidence="2">Piso0_000117 protein</fullName>
    </submittedName>
</protein>
<accession>G8YUK2</accession>
<dbReference type="Proteomes" id="UP000005222">
    <property type="component" value="Chromosome A"/>
</dbReference>
<evidence type="ECO:0000256" key="1">
    <source>
        <dbReference type="SAM" id="MobiDB-lite"/>
    </source>
</evidence>